<dbReference type="InterPro" id="IPR023214">
    <property type="entry name" value="HAD_sf"/>
</dbReference>
<keyword evidence="2" id="KW-0378">Hydrolase</keyword>
<protein>
    <submittedName>
        <fullName evidence="2">HAD superfamily hydrolase</fullName>
    </submittedName>
</protein>
<gene>
    <name evidence="2" type="ORF">CQR44_1228</name>
</gene>
<dbReference type="InterPro" id="IPR036412">
    <property type="entry name" value="HAD-like_sf"/>
</dbReference>
<proteinExistence type="predicted"/>
<dbReference type="Proteomes" id="UP000233731">
    <property type="component" value="Unassembled WGS sequence"/>
</dbReference>
<comment type="caution">
    <text evidence="2">The sequence shown here is derived from an EMBL/GenBank/DDBJ whole genome shotgun (WGS) entry which is preliminary data.</text>
</comment>
<dbReference type="Gene3D" id="3.40.50.1000">
    <property type="entry name" value="HAD superfamily/HAD-like"/>
    <property type="match status" value="1"/>
</dbReference>
<sequence>MARQHKEFQQGSGQGVLDDLPGEDEFSDDRPDPVAPGGSILFALPGTLVDWDPRRALVGQYPDGVVDMVLDPEDPWGFACVRRQINLGVDPQQALADYETTHGPAVAWVVRVCLENYTLAVKGLFPGSSELLGNLRRAGLTLWGLSATTRQLIESVSKVLSPLSALKGVLISSQEHLDLSDPFFYRLALRRFAISPGHTIFVDTDSEHVAIADRLGMEGIVAHDISSLRQLLRQRGIAC</sequence>
<evidence type="ECO:0000313" key="2">
    <source>
        <dbReference type="EMBL" id="PKV09693.1"/>
    </source>
</evidence>
<reference evidence="2 3" key="1">
    <citation type="submission" date="2017-10" db="EMBL/GenBank/DDBJ databases">
        <title>Bifidobacterium genomics.</title>
        <authorList>
            <person name="Lugli G.A."/>
            <person name="Milani C."/>
            <person name="Mancabelli L."/>
        </authorList>
    </citation>
    <scope>NUCLEOTIDE SEQUENCE [LARGE SCALE GENOMIC DNA]</scope>
    <source>
        <strain evidence="2 3">1460B</strain>
    </source>
</reference>
<evidence type="ECO:0000313" key="3">
    <source>
        <dbReference type="Proteomes" id="UP000233731"/>
    </source>
</evidence>
<accession>A0A2N3RB18</accession>
<dbReference type="GO" id="GO:0016787">
    <property type="term" value="F:hydrolase activity"/>
    <property type="evidence" value="ECO:0007669"/>
    <property type="project" value="UniProtKB-KW"/>
</dbReference>
<dbReference type="EMBL" id="PCHJ01000015">
    <property type="protein sequence ID" value="PKV09693.1"/>
    <property type="molecule type" value="Genomic_DNA"/>
</dbReference>
<dbReference type="AlphaFoldDB" id="A0A2N3RB18"/>
<organism evidence="2 3">
    <name type="scientific">Bifidobacterium asteroides</name>
    <dbReference type="NCBI Taxonomy" id="1684"/>
    <lineage>
        <taxon>Bacteria</taxon>
        <taxon>Bacillati</taxon>
        <taxon>Actinomycetota</taxon>
        <taxon>Actinomycetes</taxon>
        <taxon>Bifidobacteriales</taxon>
        <taxon>Bifidobacteriaceae</taxon>
        <taxon>Bifidobacterium</taxon>
    </lineage>
</organism>
<dbReference type="RefSeq" id="WP_143243370.1">
    <property type="nucleotide sequence ID" value="NZ_PCHJ01000015.1"/>
</dbReference>
<feature type="region of interest" description="Disordered" evidence="1">
    <location>
        <begin position="1"/>
        <end position="32"/>
    </location>
</feature>
<evidence type="ECO:0000256" key="1">
    <source>
        <dbReference type="SAM" id="MobiDB-lite"/>
    </source>
</evidence>
<name>A0A2N3RB18_9BIFI</name>
<dbReference type="SUPFAM" id="SSF56784">
    <property type="entry name" value="HAD-like"/>
    <property type="match status" value="1"/>
</dbReference>